<dbReference type="PRINTS" id="PR00069">
    <property type="entry name" value="ALDKETRDTASE"/>
</dbReference>
<dbReference type="PIRSF" id="PIRSF000097">
    <property type="entry name" value="AKR"/>
    <property type="match status" value="1"/>
</dbReference>
<sequence length="307" mass="34841">MSSETNRSVKLNNGREMPITAVGTWAPPEGTARQDAWTWILTGLKAGYRHIDTAHMYGTETAVAKALKASGLKREDVYITTKLPFNHGVRVRESFNESLVNLDTEYVDLYLIHWPQVLPYEESSQLAKNSNGTHKVVDTPTFVDVWAEMEEILREGKAKAIRVSNFSVQNLEILLNHAKVVPSNNQVEVHPYLQQNELRDYCRQKGIVLSAFTPSGWDTVRQDPVIVELAQKYGVTAHQVILAWHLTRDTVAVTKSGDKERQKGNLNLTTLAREDLEKIDTLDRGERLHKAGEKGLWWGWTKEQLGW</sequence>
<dbReference type="SUPFAM" id="SSF51430">
    <property type="entry name" value="NAD(P)-linked oxidoreductase"/>
    <property type="match status" value="1"/>
</dbReference>
<feature type="domain" description="NADP-dependent oxidoreductase" evidence="1">
    <location>
        <begin position="22"/>
        <end position="283"/>
    </location>
</feature>
<evidence type="ECO:0000313" key="3">
    <source>
        <dbReference type="Proteomes" id="UP001437256"/>
    </source>
</evidence>
<proteinExistence type="predicted"/>
<dbReference type="EMBL" id="JBBXMP010000191">
    <property type="protein sequence ID" value="KAL0060130.1"/>
    <property type="molecule type" value="Genomic_DNA"/>
</dbReference>
<dbReference type="InterPro" id="IPR023210">
    <property type="entry name" value="NADP_OxRdtase_dom"/>
</dbReference>
<evidence type="ECO:0000259" key="1">
    <source>
        <dbReference type="Pfam" id="PF00248"/>
    </source>
</evidence>
<dbReference type="CDD" id="cd19071">
    <property type="entry name" value="AKR_AKR1-5-like"/>
    <property type="match status" value="1"/>
</dbReference>
<comment type="caution">
    <text evidence="2">The sequence shown here is derived from an EMBL/GenBank/DDBJ whole genome shotgun (WGS) entry which is preliminary data.</text>
</comment>
<gene>
    <name evidence="2" type="ORF">AAF712_013102</name>
</gene>
<dbReference type="PANTHER" id="PTHR11732">
    <property type="entry name" value="ALDO/KETO REDUCTASE"/>
    <property type="match status" value="1"/>
</dbReference>
<name>A0ABR2ZFM1_9AGAR</name>
<reference evidence="2 3" key="1">
    <citation type="submission" date="2024-05" db="EMBL/GenBank/DDBJ databases">
        <title>A draft genome resource for the thread blight pathogen Marasmius tenuissimus strain MS-2.</title>
        <authorList>
            <person name="Yulfo-Soto G.E."/>
            <person name="Baruah I.K."/>
            <person name="Amoako-Attah I."/>
            <person name="Bukari Y."/>
            <person name="Meinhardt L.W."/>
            <person name="Bailey B.A."/>
            <person name="Cohen S.P."/>
        </authorList>
    </citation>
    <scope>NUCLEOTIDE SEQUENCE [LARGE SCALE GENOMIC DNA]</scope>
    <source>
        <strain evidence="2 3">MS-2</strain>
    </source>
</reference>
<evidence type="ECO:0000313" key="2">
    <source>
        <dbReference type="EMBL" id="KAL0060130.1"/>
    </source>
</evidence>
<dbReference type="Gene3D" id="3.20.20.100">
    <property type="entry name" value="NADP-dependent oxidoreductase domain"/>
    <property type="match status" value="1"/>
</dbReference>
<accession>A0ABR2ZFM1</accession>
<dbReference type="Proteomes" id="UP001437256">
    <property type="component" value="Unassembled WGS sequence"/>
</dbReference>
<keyword evidence="3" id="KW-1185">Reference proteome</keyword>
<organism evidence="2 3">
    <name type="scientific">Marasmius tenuissimus</name>
    <dbReference type="NCBI Taxonomy" id="585030"/>
    <lineage>
        <taxon>Eukaryota</taxon>
        <taxon>Fungi</taxon>
        <taxon>Dikarya</taxon>
        <taxon>Basidiomycota</taxon>
        <taxon>Agaricomycotina</taxon>
        <taxon>Agaricomycetes</taxon>
        <taxon>Agaricomycetidae</taxon>
        <taxon>Agaricales</taxon>
        <taxon>Marasmiineae</taxon>
        <taxon>Marasmiaceae</taxon>
        <taxon>Marasmius</taxon>
    </lineage>
</organism>
<protein>
    <recommendedName>
        <fullName evidence="1">NADP-dependent oxidoreductase domain-containing protein</fullName>
    </recommendedName>
</protein>
<dbReference type="Pfam" id="PF00248">
    <property type="entry name" value="Aldo_ket_red"/>
    <property type="match status" value="1"/>
</dbReference>
<dbReference type="InterPro" id="IPR036812">
    <property type="entry name" value="NAD(P)_OxRdtase_dom_sf"/>
</dbReference>
<dbReference type="InterPro" id="IPR020471">
    <property type="entry name" value="AKR"/>
</dbReference>